<dbReference type="GO" id="GO:0034497">
    <property type="term" value="P:protein localization to phagophore assembly site"/>
    <property type="evidence" value="ECO:0007669"/>
    <property type="project" value="TreeGrafter"/>
</dbReference>
<proteinExistence type="predicted"/>
<feature type="region of interest" description="Disordered" evidence="2">
    <location>
        <begin position="165"/>
        <end position="185"/>
    </location>
</feature>
<evidence type="ECO:0000313" key="4">
    <source>
        <dbReference type="EMBL" id="JAT46617.1"/>
    </source>
</evidence>
<dbReference type="GO" id="GO:1990316">
    <property type="term" value="C:Atg1/ULK1 kinase complex"/>
    <property type="evidence" value="ECO:0007669"/>
    <property type="project" value="InterPro"/>
</dbReference>
<dbReference type="GO" id="GO:0034727">
    <property type="term" value="P:piecemeal microautophagy of the nucleus"/>
    <property type="evidence" value="ECO:0007669"/>
    <property type="project" value="TreeGrafter"/>
</dbReference>
<dbReference type="GO" id="GO:0000423">
    <property type="term" value="P:mitophagy"/>
    <property type="evidence" value="ECO:0007669"/>
    <property type="project" value="TreeGrafter"/>
</dbReference>
<dbReference type="EMBL" id="GDJX01021319">
    <property type="protein sequence ID" value="JAT46617.1"/>
    <property type="molecule type" value="Transcribed_RNA"/>
</dbReference>
<protein>
    <submittedName>
        <fullName evidence="5">Autophagy-related protein 13</fullName>
    </submittedName>
</protein>
<accession>A0A1D1Y6Q9</accession>
<feature type="compositionally biased region" description="Pro residues" evidence="2">
    <location>
        <begin position="396"/>
        <end position="411"/>
    </location>
</feature>
<dbReference type="Gene3D" id="3.30.900.10">
    <property type="entry name" value="HORMA domain"/>
    <property type="match status" value="1"/>
</dbReference>
<dbReference type="EMBL" id="GDJX01017650">
    <property type="protein sequence ID" value="JAT50286.1"/>
    <property type="molecule type" value="Transcribed_RNA"/>
</dbReference>
<keyword evidence="1" id="KW-0072">Autophagy</keyword>
<feature type="region of interest" description="Disordered" evidence="2">
    <location>
        <begin position="662"/>
        <end position="684"/>
    </location>
</feature>
<dbReference type="GO" id="GO:0000407">
    <property type="term" value="C:phagophore assembly site"/>
    <property type="evidence" value="ECO:0007669"/>
    <property type="project" value="TreeGrafter"/>
</dbReference>
<feature type="region of interest" description="Disordered" evidence="2">
    <location>
        <begin position="391"/>
        <end position="501"/>
    </location>
</feature>
<dbReference type="Pfam" id="PF10033">
    <property type="entry name" value="ATG13"/>
    <property type="match status" value="1"/>
</dbReference>
<sequence length="684" mass="74841">MASPQCNAHSHSEAPMVEQIITEFFAKSLHIILESRSPCVSSRNYYSGEPSTSSPSSSSSTSSIRPRDKWFNLALGDCPDALENMDLWAVGNFEPLVIDVSLVQRPSDFAQSHPPPGGCLVRNISAKDRYPNYCSLGQDEMVTERSVKIIERWIVQYESRKSAGSIRREPNMSGKRSSSGSSHFSEMSPAQRKVYNSSIILLRSLYVTVRLLPAYKIFRDLSSTGQIRSFSLAHRISSFVEPFTRVEDAEMNQFSFVPVDTPCGRLCLSVSYLPTLEDVSSEPSTPLSAQLIPDYVGSPLAEPLKRFECLPSAAPVPTYVSFTRRHSWSNGHRATPSISPSPSPTHSDSRALYQNMNHDLPLSGQITIGSSPPKSLISDNATLVYKRTTSFDEHCPSPPILPSPSPSPPPHFLSRNSLNALMRTESASDRIPSTHRNDALPPSPSPKGPRARYSERVDSVRAQACAASASRPSPRAKPERRLGEFQSGITLQKDLPRGKDDARILPGGVMTSCASPRLLHSSSSSRVSMLDEFENFLCPFVEDDDFSIDPSEERGQVAEGLGSGRFLPVRRSQGAAVGELVIMLKSAPPLHQDLSKLETLSQSSKDNRDKGIKLNKDAESPVAPQNAHSGSGIVGSALLRSRTTSDALEELRNYREMKDSLLRQGVSQSSEVPKAVKSADDVSS</sequence>
<feature type="compositionally biased region" description="Low complexity" evidence="2">
    <location>
        <begin position="336"/>
        <end position="346"/>
    </location>
</feature>
<dbReference type="GO" id="GO:0005829">
    <property type="term" value="C:cytosol"/>
    <property type="evidence" value="ECO:0007669"/>
    <property type="project" value="TreeGrafter"/>
</dbReference>
<feature type="compositionally biased region" description="Low complexity" evidence="2">
    <location>
        <begin position="50"/>
        <end position="63"/>
    </location>
</feature>
<feature type="region of interest" description="Disordered" evidence="2">
    <location>
        <begin position="44"/>
        <end position="64"/>
    </location>
</feature>
<evidence type="ECO:0000259" key="3">
    <source>
        <dbReference type="Pfam" id="PF10033"/>
    </source>
</evidence>
<dbReference type="InterPro" id="IPR036570">
    <property type="entry name" value="HORMA_dom_sf"/>
</dbReference>
<feature type="region of interest" description="Disordered" evidence="2">
    <location>
        <begin position="329"/>
        <end position="351"/>
    </location>
</feature>
<feature type="domain" description="Autophagy-related protein 13 N-terminal" evidence="3">
    <location>
        <begin position="21"/>
        <end position="274"/>
    </location>
</feature>
<feature type="compositionally biased region" description="Low complexity" evidence="2">
    <location>
        <begin position="173"/>
        <end position="185"/>
    </location>
</feature>
<feature type="region of interest" description="Disordered" evidence="2">
    <location>
        <begin position="617"/>
        <end position="639"/>
    </location>
</feature>
<dbReference type="PANTHER" id="PTHR13430">
    <property type="match status" value="1"/>
</dbReference>
<evidence type="ECO:0000313" key="5">
    <source>
        <dbReference type="EMBL" id="JAT50286.1"/>
    </source>
</evidence>
<dbReference type="AlphaFoldDB" id="A0A1D1Y6Q9"/>
<dbReference type="InterPro" id="IPR018731">
    <property type="entry name" value="Atg13_N"/>
</dbReference>
<organism evidence="5">
    <name type="scientific">Anthurium amnicola</name>
    <dbReference type="NCBI Taxonomy" id="1678845"/>
    <lineage>
        <taxon>Eukaryota</taxon>
        <taxon>Viridiplantae</taxon>
        <taxon>Streptophyta</taxon>
        <taxon>Embryophyta</taxon>
        <taxon>Tracheophyta</taxon>
        <taxon>Spermatophyta</taxon>
        <taxon>Magnoliopsida</taxon>
        <taxon>Liliopsida</taxon>
        <taxon>Araceae</taxon>
        <taxon>Pothoideae</taxon>
        <taxon>Potheae</taxon>
        <taxon>Anthurium</taxon>
    </lineage>
</organism>
<evidence type="ECO:0000256" key="1">
    <source>
        <dbReference type="ARBA" id="ARBA00023006"/>
    </source>
</evidence>
<reference evidence="5" key="1">
    <citation type="submission" date="2015-07" db="EMBL/GenBank/DDBJ databases">
        <title>Transcriptome Assembly of Anthurium amnicola.</title>
        <authorList>
            <person name="Suzuki J."/>
        </authorList>
    </citation>
    <scope>NUCLEOTIDE SEQUENCE</scope>
</reference>
<dbReference type="PANTHER" id="PTHR13430:SF15">
    <property type="entry name" value="AUTOPHAGY-RELATED PROTEIN 13B"/>
    <property type="match status" value="1"/>
</dbReference>
<evidence type="ECO:0000256" key="2">
    <source>
        <dbReference type="SAM" id="MobiDB-lite"/>
    </source>
</evidence>
<gene>
    <name evidence="5" type="primary">ATG13_1</name>
    <name evidence="4" type="synonym">ATG13_5</name>
    <name evidence="4" type="ORF">g.59903</name>
    <name evidence="5" type="ORF">g.59907</name>
</gene>
<dbReference type="InterPro" id="IPR040182">
    <property type="entry name" value="ATG13"/>
</dbReference>
<feature type="compositionally biased region" description="Low complexity" evidence="2">
    <location>
        <begin position="461"/>
        <end position="473"/>
    </location>
</feature>
<name>A0A1D1Y6Q9_9ARAE</name>